<dbReference type="EMBL" id="BARS01047989">
    <property type="protein sequence ID" value="GAG31657.1"/>
    <property type="molecule type" value="Genomic_DNA"/>
</dbReference>
<evidence type="ECO:0000313" key="2">
    <source>
        <dbReference type="EMBL" id="GAG31657.1"/>
    </source>
</evidence>
<dbReference type="PANTHER" id="PTHR42731">
    <property type="entry name" value="SLL1084 PROTEIN"/>
    <property type="match status" value="1"/>
</dbReference>
<dbReference type="PANTHER" id="PTHR42731:SF1">
    <property type="entry name" value="RADICAL SAM DOMAIN PROTEIN"/>
    <property type="match status" value="1"/>
</dbReference>
<accession>X0X8B9</accession>
<dbReference type="Pfam" id="PF19864">
    <property type="entry name" value="Radical_SAM_N2"/>
    <property type="match status" value="1"/>
</dbReference>
<organism evidence="2">
    <name type="scientific">marine sediment metagenome</name>
    <dbReference type="NCBI Taxonomy" id="412755"/>
    <lineage>
        <taxon>unclassified sequences</taxon>
        <taxon>metagenomes</taxon>
        <taxon>ecological metagenomes</taxon>
    </lineage>
</organism>
<dbReference type="CDD" id="cd02065">
    <property type="entry name" value="B12-binding_like"/>
    <property type="match status" value="1"/>
</dbReference>
<feature type="domain" description="Radical SAM" evidence="1">
    <location>
        <begin position="63"/>
        <end position="213"/>
    </location>
</feature>
<dbReference type="AlphaFoldDB" id="X0X8B9"/>
<comment type="caution">
    <text evidence="2">The sequence shown here is derived from an EMBL/GenBank/DDBJ whole genome shotgun (WGS) entry which is preliminary data.</text>
</comment>
<feature type="non-terminal residue" evidence="2">
    <location>
        <position position="1"/>
    </location>
</feature>
<feature type="non-terminal residue" evidence="2">
    <location>
        <position position="244"/>
    </location>
</feature>
<reference evidence="2" key="1">
    <citation type="journal article" date="2014" name="Front. Microbiol.">
        <title>High frequency of phylogenetically diverse reductive dehalogenase-homologous genes in deep subseafloor sedimentary metagenomes.</title>
        <authorList>
            <person name="Kawai M."/>
            <person name="Futagami T."/>
            <person name="Toyoda A."/>
            <person name="Takaki Y."/>
            <person name="Nishi S."/>
            <person name="Hori S."/>
            <person name="Arai W."/>
            <person name="Tsubouchi T."/>
            <person name="Morono Y."/>
            <person name="Uchiyama I."/>
            <person name="Ito T."/>
            <person name="Fujiyama A."/>
            <person name="Inagaki F."/>
            <person name="Takami H."/>
        </authorList>
    </citation>
    <scope>NUCLEOTIDE SEQUENCE</scope>
    <source>
        <strain evidence="2">Expedition CK06-06</strain>
    </source>
</reference>
<evidence type="ECO:0000259" key="1">
    <source>
        <dbReference type="Pfam" id="PF19864"/>
    </source>
</evidence>
<name>X0X8B9_9ZZZZ</name>
<gene>
    <name evidence="2" type="ORF">S01H1_72007</name>
</gene>
<sequence>LIHKMKQLSSIKEKIERILPEVIKPARYFGGELNVIRKDPEAQNIKVCLAFPDIYDIGQSYIGFYILYHILNKRAGTLCERTFAPWPDMEKIMLREGIPLWSLESFLPVSSFDVIGFTLQYELHYTTVLNMLDLAGIPFIANERDEKHPFIIGGGPCCANPEPVADFFDAFLLGDGEEAFPEMLDVIEKCGLKGMSKKDTLLELAAIESVYVPSLYRQVFSDDGSFTGMEPISEKAAYPVRSRV</sequence>
<dbReference type="Gene3D" id="3.40.50.280">
    <property type="entry name" value="Cobalamin-binding domain"/>
    <property type="match status" value="1"/>
</dbReference>
<dbReference type="InterPro" id="IPR045784">
    <property type="entry name" value="Radical_SAM_N2"/>
</dbReference>
<proteinExistence type="predicted"/>
<protein>
    <recommendedName>
        <fullName evidence="1">Radical SAM domain-containing protein</fullName>
    </recommendedName>
</protein>